<feature type="domain" description="Grh/CP2 DB" evidence="12">
    <location>
        <begin position="62"/>
        <end position="300"/>
    </location>
</feature>
<dbReference type="GO" id="GO:0005634">
    <property type="term" value="C:nucleus"/>
    <property type="evidence" value="ECO:0007669"/>
    <property type="project" value="UniProtKB-SubCell"/>
</dbReference>
<dbReference type="PANTHER" id="PTHR11037">
    <property type="entry name" value="TRANSCRIPTION FACTOR CP2"/>
    <property type="match status" value="1"/>
</dbReference>
<evidence type="ECO:0000313" key="14">
    <source>
        <dbReference type="Proteomes" id="UP000694892"/>
    </source>
</evidence>
<dbReference type="EMBL" id="CM004482">
    <property type="protein sequence ID" value="OCT62094.1"/>
    <property type="molecule type" value="Genomic_DNA"/>
</dbReference>
<keyword evidence="6" id="KW-0804">Transcription</keyword>
<sequence>MLLIMCHTQGPVVFSFSMSFFPLIPFCLCCLPLLVFHVLLVFHRETIQLPFLKQEDQPPIIPLCPAFQCILGAPSSPAIKMHEETLTYLNQGQSYEIRMLSNWKGVGELSEGRRLLRSVVRVVFHDRRLQYSERQQLESWQLNHPGDRILDLDVPLTVGVTDPLVNPNTLNTIEFLWDPSKRTSVFIQVHCISTEFTQRKNGGEKGAPFRIQVDTYKGDANGGFTEHLYSCSCQVKVFKPKGADRKQKTDREKVEKRSALEREKYQPACETTVLTECIPWPDIEAPRSPPSTPGCFRMPTPERVCASPVCASDSSTESSGESLSPSSSISETQQWLVRNRFSNYCRTFSNFTGADLLKLSRKDLTQICGVADGIRLAHSLSARSVRPRLTLYIATDTPEKKTTDDTSQTVYQELYLEEITAAELTTKVADLFSVPANHIQQISRTGPHGIHILLSDTVGGQVLLYLVVLLMCLVNISDVSLVCGTWCRTSVLLPMTIDFSSHRPHSPSLVFWGPFCTAHSFYVPKYFGTLLPRALNSKSGELEEPRRLMKVELYC</sequence>
<dbReference type="PANTHER" id="PTHR11037:SF12">
    <property type="entry name" value="GRH_CP2 DB DOMAIN-CONTAINING PROTEIN"/>
    <property type="match status" value="1"/>
</dbReference>
<keyword evidence="3" id="KW-0597">Phosphoprotein</keyword>
<feature type="transmembrane region" description="Helical" evidence="11">
    <location>
        <begin position="20"/>
        <end position="42"/>
    </location>
</feature>
<reference evidence="14" key="1">
    <citation type="journal article" date="2016" name="Nature">
        <title>Genome evolution in the allotetraploid frog Xenopus laevis.</title>
        <authorList>
            <person name="Session A.M."/>
            <person name="Uno Y."/>
            <person name="Kwon T."/>
            <person name="Chapman J.A."/>
            <person name="Toyoda A."/>
            <person name="Takahashi S."/>
            <person name="Fukui A."/>
            <person name="Hikosaka A."/>
            <person name="Suzuki A."/>
            <person name="Kondo M."/>
            <person name="van Heeringen S.J."/>
            <person name="Quigley I."/>
            <person name="Heinz S."/>
            <person name="Ogino H."/>
            <person name="Ochi H."/>
            <person name="Hellsten U."/>
            <person name="Lyons J.B."/>
            <person name="Simakov O."/>
            <person name="Putnam N."/>
            <person name="Stites J."/>
            <person name="Kuroki Y."/>
            <person name="Tanaka T."/>
            <person name="Michiue T."/>
            <person name="Watanabe M."/>
            <person name="Bogdanovic O."/>
            <person name="Lister R."/>
            <person name="Georgiou G."/>
            <person name="Paranjpe S.S."/>
            <person name="van Kruijsbergen I."/>
            <person name="Shu S."/>
            <person name="Carlson J."/>
            <person name="Kinoshita T."/>
            <person name="Ohta Y."/>
            <person name="Mawaribuchi S."/>
            <person name="Jenkins J."/>
            <person name="Grimwood J."/>
            <person name="Schmutz J."/>
            <person name="Mitros T."/>
            <person name="Mozaffari S.V."/>
            <person name="Suzuki Y."/>
            <person name="Haramoto Y."/>
            <person name="Yamamoto T.S."/>
            <person name="Takagi C."/>
            <person name="Heald R."/>
            <person name="Miller K."/>
            <person name="Haudenschild C."/>
            <person name="Kitzman J."/>
            <person name="Nakayama T."/>
            <person name="Izutsu Y."/>
            <person name="Robert J."/>
            <person name="Fortriede J."/>
            <person name="Burns K."/>
            <person name="Lotay V."/>
            <person name="Karimi K."/>
            <person name="Yasuoka Y."/>
            <person name="Dichmann D.S."/>
            <person name="Flajnik M.F."/>
            <person name="Houston D.W."/>
            <person name="Shendure J."/>
            <person name="DuPasquier L."/>
            <person name="Vize P.D."/>
            <person name="Zorn A.M."/>
            <person name="Ito M."/>
            <person name="Marcotte E.M."/>
            <person name="Wallingford J.B."/>
            <person name="Ito Y."/>
            <person name="Asashima M."/>
            <person name="Ueno N."/>
            <person name="Matsuda Y."/>
            <person name="Veenstra G.J."/>
            <person name="Fujiyama A."/>
            <person name="Harland R.M."/>
            <person name="Taira M."/>
            <person name="Rokhsar D.S."/>
        </authorList>
    </citation>
    <scope>NUCLEOTIDE SEQUENCE [LARGE SCALE GENOMIC DNA]</scope>
    <source>
        <strain evidence="14">J</strain>
    </source>
</reference>
<comment type="similarity">
    <text evidence="2">Belongs to the grh/CP2 family. CP2 subfamily.</text>
</comment>
<dbReference type="InterPro" id="IPR040167">
    <property type="entry name" value="TF_CP2-like"/>
</dbReference>
<keyword evidence="7 9" id="KW-0539">Nucleus</keyword>
<accession>A0A974BW48</accession>
<feature type="region of interest" description="Disordered" evidence="10">
    <location>
        <begin position="242"/>
        <end position="261"/>
    </location>
</feature>
<keyword evidence="11" id="KW-1133">Transmembrane helix</keyword>
<evidence type="ECO:0000256" key="10">
    <source>
        <dbReference type="SAM" id="MobiDB-lite"/>
    </source>
</evidence>
<keyword evidence="11" id="KW-0812">Transmembrane</keyword>
<proteinExistence type="inferred from homology"/>
<evidence type="ECO:0000259" key="12">
    <source>
        <dbReference type="PROSITE" id="PS51968"/>
    </source>
</evidence>
<evidence type="ECO:0000256" key="7">
    <source>
        <dbReference type="ARBA" id="ARBA00023242"/>
    </source>
</evidence>
<evidence type="ECO:0000256" key="5">
    <source>
        <dbReference type="ARBA" id="ARBA00023125"/>
    </source>
</evidence>
<dbReference type="InterPro" id="IPR041418">
    <property type="entry name" value="SAM_3"/>
</dbReference>
<dbReference type="AlphaFoldDB" id="A0A974BW48"/>
<evidence type="ECO:0000256" key="3">
    <source>
        <dbReference type="ARBA" id="ARBA00022553"/>
    </source>
</evidence>
<gene>
    <name evidence="13" type="ORF">XELAEV_18043178mg</name>
</gene>
<evidence type="ECO:0000256" key="11">
    <source>
        <dbReference type="SAM" id="Phobius"/>
    </source>
</evidence>
<evidence type="ECO:0000256" key="9">
    <source>
        <dbReference type="PROSITE-ProRule" id="PRU01313"/>
    </source>
</evidence>
<organism evidence="13 14">
    <name type="scientific">Xenopus laevis</name>
    <name type="common">African clawed frog</name>
    <dbReference type="NCBI Taxonomy" id="8355"/>
    <lineage>
        <taxon>Eukaryota</taxon>
        <taxon>Metazoa</taxon>
        <taxon>Chordata</taxon>
        <taxon>Craniata</taxon>
        <taxon>Vertebrata</taxon>
        <taxon>Euteleostomi</taxon>
        <taxon>Amphibia</taxon>
        <taxon>Batrachia</taxon>
        <taxon>Anura</taxon>
        <taxon>Pipoidea</taxon>
        <taxon>Pipidae</taxon>
        <taxon>Xenopodinae</taxon>
        <taxon>Xenopus</taxon>
        <taxon>Xenopus</taxon>
    </lineage>
</organism>
<dbReference type="Proteomes" id="UP000694892">
    <property type="component" value="Chromosome 9_10L"/>
</dbReference>
<evidence type="ECO:0000256" key="6">
    <source>
        <dbReference type="ARBA" id="ARBA00023163"/>
    </source>
</evidence>
<dbReference type="GO" id="GO:0000978">
    <property type="term" value="F:RNA polymerase II cis-regulatory region sequence-specific DNA binding"/>
    <property type="evidence" value="ECO:0007669"/>
    <property type="project" value="TreeGrafter"/>
</dbReference>
<dbReference type="Pfam" id="PF25416">
    <property type="entry name" value="GRHL1_C"/>
    <property type="match status" value="1"/>
</dbReference>
<evidence type="ECO:0000256" key="8">
    <source>
        <dbReference type="ARBA" id="ARBA00067531"/>
    </source>
</evidence>
<name>A0A974BW48_XENLA</name>
<keyword evidence="4" id="KW-0805">Transcription regulation</keyword>
<dbReference type="InterPro" id="IPR057520">
    <property type="entry name" value="GRHL1/CP2_C"/>
</dbReference>
<dbReference type="Pfam" id="PF04516">
    <property type="entry name" value="CP2"/>
    <property type="match status" value="1"/>
</dbReference>
<evidence type="ECO:0000256" key="2">
    <source>
        <dbReference type="ARBA" id="ARBA00010852"/>
    </source>
</evidence>
<dbReference type="FunFam" id="1.10.150.50:FF:000036">
    <property type="entry name" value="upstream-binding protein 1 isoform X1"/>
    <property type="match status" value="1"/>
</dbReference>
<dbReference type="SUPFAM" id="SSF47769">
    <property type="entry name" value="SAM/Pointed domain"/>
    <property type="match status" value="1"/>
</dbReference>
<evidence type="ECO:0000313" key="13">
    <source>
        <dbReference type="EMBL" id="OCT62094.1"/>
    </source>
</evidence>
<dbReference type="Pfam" id="PF18016">
    <property type="entry name" value="SAM_3"/>
    <property type="match status" value="1"/>
</dbReference>
<comment type="subcellular location">
    <subcellularLocation>
        <location evidence="1 9">Nucleus</location>
    </subcellularLocation>
</comment>
<dbReference type="GO" id="GO:0001228">
    <property type="term" value="F:DNA-binding transcription activator activity, RNA polymerase II-specific"/>
    <property type="evidence" value="ECO:0007669"/>
    <property type="project" value="TreeGrafter"/>
</dbReference>
<keyword evidence="5 9" id="KW-0238">DNA-binding</keyword>
<evidence type="ECO:0000256" key="1">
    <source>
        <dbReference type="ARBA" id="ARBA00004123"/>
    </source>
</evidence>
<dbReference type="Gene3D" id="1.10.150.50">
    <property type="entry name" value="Transcription Factor, Ets-1"/>
    <property type="match status" value="1"/>
</dbReference>
<evidence type="ECO:0000256" key="4">
    <source>
        <dbReference type="ARBA" id="ARBA00023015"/>
    </source>
</evidence>
<keyword evidence="11" id="KW-0472">Membrane</keyword>
<dbReference type="InterPro" id="IPR007604">
    <property type="entry name" value="CP2"/>
</dbReference>
<dbReference type="InterPro" id="IPR013761">
    <property type="entry name" value="SAM/pointed_sf"/>
</dbReference>
<dbReference type="PROSITE" id="PS51968">
    <property type="entry name" value="GRH_CP2_DB"/>
    <property type="match status" value="1"/>
</dbReference>
<protein>
    <recommendedName>
        <fullName evidence="8">Upstream-binding protein 1</fullName>
    </recommendedName>
</protein>